<dbReference type="PROSITE" id="PS50043">
    <property type="entry name" value="HTH_LUXR_2"/>
    <property type="match status" value="1"/>
</dbReference>
<proteinExistence type="predicted"/>
<name>A0ABY3VIT8_9MYCO</name>
<dbReference type="SUPFAM" id="SSF46894">
    <property type="entry name" value="C-terminal effector domain of the bipartite response regulators"/>
    <property type="match status" value="1"/>
</dbReference>
<evidence type="ECO:0000259" key="4">
    <source>
        <dbReference type="PROSITE" id="PS50043"/>
    </source>
</evidence>
<accession>A0ABY3VIT8</accession>
<evidence type="ECO:0000256" key="1">
    <source>
        <dbReference type="ARBA" id="ARBA00023015"/>
    </source>
</evidence>
<dbReference type="Gene3D" id="1.10.10.10">
    <property type="entry name" value="Winged helix-like DNA-binding domain superfamily/Winged helix DNA-binding domain"/>
    <property type="match status" value="1"/>
</dbReference>
<dbReference type="SMART" id="SM00421">
    <property type="entry name" value="HTH_LUXR"/>
    <property type="match status" value="1"/>
</dbReference>
<dbReference type="InterPro" id="IPR036388">
    <property type="entry name" value="WH-like_DNA-bd_sf"/>
</dbReference>
<dbReference type="Proteomes" id="UP001055336">
    <property type="component" value="Chromosome"/>
</dbReference>
<dbReference type="PANTHER" id="PTHR44688">
    <property type="entry name" value="DNA-BINDING TRANSCRIPTIONAL ACTIVATOR DEVR_DOSR"/>
    <property type="match status" value="1"/>
</dbReference>
<keyword evidence="6" id="KW-1185">Reference proteome</keyword>
<feature type="domain" description="HTH luxR-type" evidence="4">
    <location>
        <begin position="632"/>
        <end position="697"/>
    </location>
</feature>
<dbReference type="CDD" id="cd06170">
    <property type="entry name" value="LuxR_C_like"/>
    <property type="match status" value="1"/>
</dbReference>
<dbReference type="PANTHER" id="PTHR44688:SF16">
    <property type="entry name" value="DNA-BINDING TRANSCRIPTIONAL ACTIVATOR DEVR_DOSR"/>
    <property type="match status" value="1"/>
</dbReference>
<protein>
    <submittedName>
        <fullName evidence="5">LuxR C-terminal-related transcriptional regulator</fullName>
    </submittedName>
</protein>
<dbReference type="PROSITE" id="PS00622">
    <property type="entry name" value="HTH_LUXR_1"/>
    <property type="match status" value="1"/>
</dbReference>
<dbReference type="RefSeq" id="WP_240261063.1">
    <property type="nucleotide sequence ID" value="NZ_CP092488.2"/>
</dbReference>
<dbReference type="PRINTS" id="PR00038">
    <property type="entry name" value="HTHLUXR"/>
</dbReference>
<gene>
    <name evidence="5" type="ORF">MKK62_23745</name>
</gene>
<dbReference type="EMBL" id="CP092488">
    <property type="protein sequence ID" value="UMB69329.1"/>
    <property type="molecule type" value="Genomic_DNA"/>
</dbReference>
<dbReference type="InterPro" id="IPR016032">
    <property type="entry name" value="Sig_transdc_resp-reg_C-effctor"/>
</dbReference>
<dbReference type="Pfam" id="PF00196">
    <property type="entry name" value="GerE"/>
    <property type="match status" value="1"/>
</dbReference>
<evidence type="ECO:0000256" key="3">
    <source>
        <dbReference type="ARBA" id="ARBA00023163"/>
    </source>
</evidence>
<evidence type="ECO:0000313" key="6">
    <source>
        <dbReference type="Proteomes" id="UP001055336"/>
    </source>
</evidence>
<evidence type="ECO:0000313" key="5">
    <source>
        <dbReference type="EMBL" id="UMB69329.1"/>
    </source>
</evidence>
<sequence length="711" mass="76057">MLEKVLGGPVCGTCSERMWDLTRGNVLFLRHLVTQESHAGRLVSRNGRWRWEGTMQVSPSLADLVDSRIGEAPEPVLQVLDLVAVSEPLELPLLTSLADPSAIEDAERRGLIAVSHGPPSSVARLGHPLYGEVRQTHAGRARLERLRGRVARAMSAAAGSPGAPDPVRLALLWLQSDLAPDRELFAQAAQTAFNGLDMALAERFAAAAAAAGAGVDSELLRANTLTLLSRGREAEELLRSMSERALPEPTWSTVVTLRSVNLLWQLGQLEKSRTVIDDAIAGATELAAQRLLAFRAVQLAVEARPDDALRVCESVERANLGALPTLVMTWAYIITLGDLGRPRSAAAVAAETTPLAASSPGTAYYQAVILVSYLTEAFVLGGCLADALDLSNRTFRHCVDAAGRTQSFAVAVRGRTALAYGDLRTAVDCLRSAVADFADDDDGAAYTFGIDYAEALARAGDVEAGSEALAEMRRRHHPAHTYREADSLVASAWLLSARGYTSQARDLALQAADLAQARGQHAREVLSLQAAIQFGEQRVAARLARLAEVMDAPRAAVVARWAAAVGDHCGDVLLTVSRDLEAMGDRIAAADAAAHAALAYRREQRIGPGLTASGRAERLISECGATTPATRSARISLPLTEREREIAVLISQGLSNNEIAEALTLSVRTIEGHIYRACTRVEAAGRTQLAEMLAEFTPGRQPIPARNLQQH</sequence>
<keyword evidence="3" id="KW-0804">Transcription</keyword>
<reference evidence="5" key="1">
    <citation type="submission" date="2022-08" db="EMBL/GenBank/DDBJ databases">
        <title>Whole genome sequencing of non-tuberculosis mycobacteria type-strains.</title>
        <authorList>
            <person name="Igarashi Y."/>
            <person name="Osugi A."/>
            <person name="Mitarai S."/>
        </authorList>
    </citation>
    <scope>NUCLEOTIDE SEQUENCE</scope>
    <source>
        <strain evidence="5">DSM 45127</strain>
    </source>
</reference>
<dbReference type="InterPro" id="IPR000792">
    <property type="entry name" value="Tscrpt_reg_LuxR_C"/>
</dbReference>
<organism evidence="5 6">
    <name type="scientific">Mycobacterium paraterrae</name>
    <dbReference type="NCBI Taxonomy" id="577492"/>
    <lineage>
        <taxon>Bacteria</taxon>
        <taxon>Bacillati</taxon>
        <taxon>Actinomycetota</taxon>
        <taxon>Actinomycetes</taxon>
        <taxon>Mycobacteriales</taxon>
        <taxon>Mycobacteriaceae</taxon>
        <taxon>Mycobacterium</taxon>
    </lineage>
</organism>
<evidence type="ECO:0000256" key="2">
    <source>
        <dbReference type="ARBA" id="ARBA00023125"/>
    </source>
</evidence>
<keyword evidence="2" id="KW-0238">DNA-binding</keyword>
<keyword evidence="1" id="KW-0805">Transcription regulation</keyword>